<dbReference type="Proteomes" id="UP000001555">
    <property type="component" value="Unassembled WGS sequence"/>
</dbReference>
<evidence type="ECO:0000313" key="4">
    <source>
        <dbReference type="Proteomes" id="UP000001555"/>
    </source>
</evidence>
<organism>
    <name type="scientific">Ixodes scapularis</name>
    <name type="common">Black-legged tick</name>
    <name type="synonym">Deer tick</name>
    <dbReference type="NCBI Taxonomy" id="6945"/>
    <lineage>
        <taxon>Eukaryota</taxon>
        <taxon>Metazoa</taxon>
        <taxon>Ecdysozoa</taxon>
        <taxon>Arthropoda</taxon>
        <taxon>Chelicerata</taxon>
        <taxon>Arachnida</taxon>
        <taxon>Acari</taxon>
        <taxon>Parasitiformes</taxon>
        <taxon>Ixodida</taxon>
        <taxon>Ixodoidea</taxon>
        <taxon>Ixodidae</taxon>
        <taxon>Ixodinae</taxon>
        <taxon>Ixodes</taxon>
    </lineage>
</organism>
<gene>
    <name evidence="2" type="ORF">IscW_ISCW006341</name>
</gene>
<accession>B7PNG8</accession>
<reference evidence="3" key="2">
    <citation type="submission" date="2020-05" db="UniProtKB">
        <authorList>
            <consortium name="EnsemblMetazoa"/>
        </authorList>
    </citation>
    <scope>IDENTIFICATION</scope>
    <source>
        <strain evidence="3">wikel</strain>
    </source>
</reference>
<evidence type="ECO:0000313" key="3">
    <source>
        <dbReference type="EnsemblMetazoa" id="ISCW006341-PA"/>
    </source>
</evidence>
<dbReference type="VEuPathDB" id="VectorBase:ISCI006341"/>
<evidence type="ECO:0008006" key="5">
    <source>
        <dbReference type="Google" id="ProtNLM"/>
    </source>
</evidence>
<feature type="transmembrane region" description="Helical" evidence="1">
    <location>
        <begin position="12"/>
        <end position="30"/>
    </location>
</feature>
<dbReference type="OrthoDB" id="10039049at2759"/>
<dbReference type="STRING" id="6945.B7PNG8"/>
<dbReference type="AlphaFoldDB" id="B7PNG8"/>
<protein>
    <recommendedName>
        <fullName evidence="5">DGAT1</fullName>
    </recommendedName>
</protein>
<proteinExistence type="predicted"/>
<name>B7PNG8_IXOSC</name>
<dbReference type="EnsemblMetazoa" id="ISCW006341-RA">
    <property type="protein sequence ID" value="ISCW006341-PA"/>
    <property type="gene ID" value="ISCW006341"/>
</dbReference>
<sequence length="76" mass="9027">MHLLRFVRAREELALLGEFAFSAVPFAFFIDNCLRNRYRNLGNMAVWMSLMIGQPLAILMYYHDYYIINYGMPRVT</sequence>
<evidence type="ECO:0000256" key="1">
    <source>
        <dbReference type="SAM" id="Phobius"/>
    </source>
</evidence>
<keyword evidence="1" id="KW-1133">Transmembrane helix</keyword>
<dbReference type="VEuPathDB" id="VectorBase:ISCW006341"/>
<reference evidence="2 4" key="1">
    <citation type="submission" date="2008-03" db="EMBL/GenBank/DDBJ databases">
        <title>Annotation of Ixodes scapularis.</title>
        <authorList>
            <consortium name="Ixodes scapularis Genome Project Consortium"/>
            <person name="Caler E."/>
            <person name="Hannick L.I."/>
            <person name="Bidwell S."/>
            <person name="Joardar V."/>
            <person name="Thiagarajan M."/>
            <person name="Amedeo P."/>
            <person name="Galinsky K.J."/>
            <person name="Schobel S."/>
            <person name="Inman J."/>
            <person name="Hostetler J."/>
            <person name="Miller J."/>
            <person name="Hammond M."/>
            <person name="Megy K."/>
            <person name="Lawson D."/>
            <person name="Kodira C."/>
            <person name="Sutton G."/>
            <person name="Meyer J."/>
            <person name="Hill C.A."/>
            <person name="Birren B."/>
            <person name="Nene V."/>
            <person name="Collins F."/>
            <person name="Alarcon-Chaidez F."/>
            <person name="Wikel S."/>
            <person name="Strausberg R."/>
        </authorList>
    </citation>
    <scope>NUCLEOTIDE SEQUENCE [LARGE SCALE GENOMIC DNA]</scope>
    <source>
        <strain evidence="4">Wikel</strain>
        <strain evidence="2">Wikel colony</strain>
    </source>
</reference>
<keyword evidence="1" id="KW-0472">Membrane</keyword>
<dbReference type="EMBL" id="ABJB010196819">
    <property type="status" value="NOT_ANNOTATED_CDS"/>
    <property type="molecule type" value="Genomic_DNA"/>
</dbReference>
<dbReference type="InParanoid" id="B7PNG8"/>
<dbReference type="PaxDb" id="6945-B7PNG8"/>
<dbReference type="VEuPathDB" id="VectorBase:ISCP_009417"/>
<keyword evidence="4" id="KW-1185">Reference proteome</keyword>
<evidence type="ECO:0000313" key="2">
    <source>
        <dbReference type="EMBL" id="EEC08140.1"/>
    </source>
</evidence>
<dbReference type="EMBL" id="DS752852">
    <property type="protein sequence ID" value="EEC08140.1"/>
    <property type="molecule type" value="Genomic_DNA"/>
</dbReference>
<dbReference type="HOGENOM" id="CLU_2657224_0_0_1"/>
<feature type="transmembrane region" description="Helical" evidence="1">
    <location>
        <begin position="42"/>
        <end position="62"/>
    </location>
</feature>
<keyword evidence="1" id="KW-0812">Transmembrane</keyword>